<evidence type="ECO:0000256" key="2">
    <source>
        <dbReference type="SAM" id="Coils"/>
    </source>
</evidence>
<comment type="similarity">
    <text evidence="1">Belongs to the IGBP1/TAP42 family.</text>
</comment>
<dbReference type="InterPro" id="IPR007304">
    <property type="entry name" value="TAP46-like"/>
</dbReference>
<feature type="coiled-coil region" evidence="2">
    <location>
        <begin position="153"/>
        <end position="184"/>
    </location>
</feature>
<dbReference type="Gene3D" id="1.25.40.540">
    <property type="entry name" value="TAP42-like family"/>
    <property type="match status" value="1"/>
</dbReference>
<accession>A0ABD1FGI9</accession>
<dbReference type="Pfam" id="PF04177">
    <property type="entry name" value="TAP42"/>
    <property type="match status" value="1"/>
</dbReference>
<dbReference type="FunFam" id="1.25.40.540:FF:000003">
    <property type="entry name" value="Immunoglobulin (CD79A)-binding protein 1"/>
    <property type="match status" value="1"/>
</dbReference>
<protein>
    <recommendedName>
        <fullName evidence="5">Immunoglobulin-binding protein 1</fullName>
    </recommendedName>
</protein>
<keyword evidence="4" id="KW-1185">Reference proteome</keyword>
<comment type="caution">
    <text evidence="3">The sequence shown here is derived from an EMBL/GenBank/DDBJ whole genome shotgun (WGS) entry which is preliminary data.</text>
</comment>
<dbReference type="EMBL" id="JBDJPC010000001">
    <property type="protein sequence ID" value="KAL1518383.1"/>
    <property type="molecule type" value="Genomic_DNA"/>
</dbReference>
<proteinExistence type="inferred from homology"/>
<dbReference type="PANTHER" id="PTHR10933:SF9">
    <property type="entry name" value="IMMUNOGLOBULIN-BINDING PROTEIN 1"/>
    <property type="match status" value="1"/>
</dbReference>
<gene>
    <name evidence="3" type="ORF">ABEB36_002014</name>
</gene>
<evidence type="ECO:0008006" key="5">
    <source>
        <dbReference type="Google" id="ProtNLM"/>
    </source>
</evidence>
<dbReference type="PANTHER" id="PTHR10933">
    <property type="entry name" value="IMMUNOGLOBULIN-BINDING PROTEIN 1"/>
    <property type="match status" value="1"/>
</dbReference>
<dbReference type="Proteomes" id="UP001566132">
    <property type="component" value="Unassembled WGS sequence"/>
</dbReference>
<keyword evidence="2" id="KW-0175">Coiled coil</keyword>
<dbReference type="AlphaFoldDB" id="A0ABD1FGI9"/>
<dbReference type="InterPro" id="IPR038511">
    <property type="entry name" value="TAP42/TAP46-like_sf"/>
</dbReference>
<name>A0ABD1FGI9_HYPHA</name>
<sequence>MTEQQENSAQTLHAIFHEGLDLYNCISNSNEPTNSPDVQRNVQKAISLLEQATRLVSLVNIFSNNEEIDELATNDIQYLLLPALLGFLTAKLTSRERKEVIEVAEIYFKDFLQRTNTFKLSNYKFNEGARDEETTEQSELEQLSMAVNTRANKIQKFREHKELKSQLESLKKAVENEHADEEIKRNYLLTMLKIFIHDVCDELNSIKMEKPILEHMAKIKQEGGPKPKRQPPPPLKPIIITKDEIQKAVYGAGYPALPTMTVDEFYEKRVAEGAFPDPNKQKTGPLSLQEASIAGVSLYDENEEVKELEKKVDEDDEEYIARMRAKDEYKDEHRRGWGNRMNRS</sequence>
<organism evidence="3 4">
    <name type="scientific">Hypothenemus hampei</name>
    <name type="common">Coffee berry borer</name>
    <dbReference type="NCBI Taxonomy" id="57062"/>
    <lineage>
        <taxon>Eukaryota</taxon>
        <taxon>Metazoa</taxon>
        <taxon>Ecdysozoa</taxon>
        <taxon>Arthropoda</taxon>
        <taxon>Hexapoda</taxon>
        <taxon>Insecta</taxon>
        <taxon>Pterygota</taxon>
        <taxon>Neoptera</taxon>
        <taxon>Endopterygota</taxon>
        <taxon>Coleoptera</taxon>
        <taxon>Polyphaga</taxon>
        <taxon>Cucujiformia</taxon>
        <taxon>Curculionidae</taxon>
        <taxon>Scolytinae</taxon>
        <taxon>Hypothenemus</taxon>
    </lineage>
</organism>
<evidence type="ECO:0000313" key="4">
    <source>
        <dbReference type="Proteomes" id="UP001566132"/>
    </source>
</evidence>
<evidence type="ECO:0000313" key="3">
    <source>
        <dbReference type="EMBL" id="KAL1518383.1"/>
    </source>
</evidence>
<evidence type="ECO:0000256" key="1">
    <source>
        <dbReference type="ARBA" id="ARBA00034730"/>
    </source>
</evidence>
<reference evidence="3 4" key="1">
    <citation type="submission" date="2024-05" db="EMBL/GenBank/DDBJ databases">
        <title>Genetic variation in Jamaican populations of the coffee berry borer (Hypothenemus hampei).</title>
        <authorList>
            <person name="Errbii M."/>
            <person name="Myrie A."/>
        </authorList>
    </citation>
    <scope>NUCLEOTIDE SEQUENCE [LARGE SCALE GENOMIC DNA]</scope>
    <source>
        <strain evidence="3">JA-Hopewell-2020-01-JO</strain>
        <tissue evidence="3">Whole body</tissue>
    </source>
</reference>